<dbReference type="Gene3D" id="3.40.50.720">
    <property type="entry name" value="NAD(P)-binding Rossmann-like Domain"/>
    <property type="match status" value="1"/>
</dbReference>
<organism evidence="1 2">
    <name type="scientific">Acanthaster planci</name>
    <name type="common">Crown-of-thorns starfish</name>
    <dbReference type="NCBI Taxonomy" id="133434"/>
    <lineage>
        <taxon>Eukaryota</taxon>
        <taxon>Metazoa</taxon>
        <taxon>Echinodermata</taxon>
        <taxon>Eleutherozoa</taxon>
        <taxon>Asterozoa</taxon>
        <taxon>Asteroidea</taxon>
        <taxon>Valvatacea</taxon>
        <taxon>Valvatida</taxon>
        <taxon>Acanthasteridae</taxon>
        <taxon>Acanthaster</taxon>
    </lineage>
</organism>
<keyword evidence="1" id="KW-1185">Reference proteome</keyword>
<dbReference type="GO" id="GO:0016616">
    <property type="term" value="F:oxidoreductase activity, acting on the CH-OH group of donors, NAD or NADP as acceptor"/>
    <property type="evidence" value="ECO:0007669"/>
    <property type="project" value="TreeGrafter"/>
</dbReference>
<sequence length="165" mass="18151">MASFIKILGLLLLPFWYFIESFFKSCRDLFVPVSLRNLKDLSAEVALVTGGGAGLGRNLAIQLAELKVTVVTWDIDQSANEETVCMILDNGGSAYAYTVDISNPEAVYAAAERVKGEVGEVTLLVNNAAIGQFQSIWEVPDDLIQKKMNIIAIAPFWVINVVEFY</sequence>
<evidence type="ECO:0000313" key="2">
    <source>
        <dbReference type="RefSeq" id="XP_022095167.1"/>
    </source>
</evidence>
<dbReference type="Proteomes" id="UP000694845">
    <property type="component" value="Unplaced"/>
</dbReference>
<accession>A0A8B7YR56</accession>
<dbReference type="GO" id="GO:0005811">
    <property type="term" value="C:lipid droplet"/>
    <property type="evidence" value="ECO:0007669"/>
    <property type="project" value="TreeGrafter"/>
</dbReference>
<evidence type="ECO:0000313" key="1">
    <source>
        <dbReference type="Proteomes" id="UP000694845"/>
    </source>
</evidence>
<name>A0A8B7YR56_ACAPL</name>
<dbReference type="KEGG" id="aplc:110981685"/>
<gene>
    <name evidence="2" type="primary">LOC110981685</name>
</gene>
<dbReference type="Pfam" id="PF00106">
    <property type="entry name" value="adh_short"/>
    <property type="match status" value="1"/>
</dbReference>
<dbReference type="PRINTS" id="PR00081">
    <property type="entry name" value="GDHRDH"/>
</dbReference>
<dbReference type="OrthoDB" id="10253736at2759"/>
<reference evidence="2" key="1">
    <citation type="submission" date="2025-08" db="UniProtKB">
        <authorList>
            <consortium name="RefSeq"/>
        </authorList>
    </citation>
    <scope>IDENTIFICATION</scope>
</reference>
<protein>
    <submittedName>
        <fullName evidence="2">Short-chain dehydrogenase/reductase family 16C member 6-like</fullName>
    </submittedName>
</protein>
<dbReference type="PANTHER" id="PTHR24322">
    <property type="entry name" value="PKSB"/>
    <property type="match status" value="1"/>
</dbReference>
<proteinExistence type="predicted"/>
<dbReference type="RefSeq" id="XP_022095167.1">
    <property type="nucleotide sequence ID" value="XM_022239475.1"/>
</dbReference>
<dbReference type="GeneID" id="110981685"/>
<dbReference type="InterPro" id="IPR002347">
    <property type="entry name" value="SDR_fam"/>
</dbReference>
<dbReference type="PANTHER" id="PTHR24322:SF748">
    <property type="entry name" value="FI23927P1-RELATED"/>
    <property type="match status" value="1"/>
</dbReference>
<dbReference type="OMA" id="VWHIVYN"/>
<dbReference type="SUPFAM" id="SSF51735">
    <property type="entry name" value="NAD(P)-binding Rossmann-fold domains"/>
    <property type="match status" value="1"/>
</dbReference>
<dbReference type="InterPro" id="IPR036291">
    <property type="entry name" value="NAD(P)-bd_dom_sf"/>
</dbReference>
<dbReference type="AlphaFoldDB" id="A0A8B7YR56"/>